<keyword evidence="3" id="KW-1185">Reference proteome</keyword>
<dbReference type="OrthoDB" id="9804872at2"/>
<evidence type="ECO:0000259" key="1">
    <source>
        <dbReference type="SMART" id="SM00460"/>
    </source>
</evidence>
<evidence type="ECO:0000313" key="3">
    <source>
        <dbReference type="Proteomes" id="UP000282985"/>
    </source>
</evidence>
<organism evidence="2 3">
    <name type="scientific">Ancylomarina longa</name>
    <dbReference type="NCBI Taxonomy" id="2487017"/>
    <lineage>
        <taxon>Bacteria</taxon>
        <taxon>Pseudomonadati</taxon>
        <taxon>Bacteroidota</taxon>
        <taxon>Bacteroidia</taxon>
        <taxon>Marinilabiliales</taxon>
        <taxon>Marinifilaceae</taxon>
        <taxon>Ancylomarina</taxon>
    </lineage>
</organism>
<dbReference type="Gene3D" id="3.10.620.30">
    <property type="match status" value="1"/>
</dbReference>
<reference evidence="2 3" key="1">
    <citation type="submission" date="2018-11" db="EMBL/GenBank/DDBJ databases">
        <title>Parancylomarina longa gen. nov., sp. nov., isolated from sediments of southern Okinawa.</title>
        <authorList>
            <person name="Fu T."/>
        </authorList>
    </citation>
    <scope>NUCLEOTIDE SEQUENCE [LARGE SCALE GENOMIC DNA]</scope>
    <source>
        <strain evidence="2 3">T3-2 S1-C</strain>
    </source>
</reference>
<name>A0A434AXC6_9BACT</name>
<dbReference type="PANTHER" id="PTHR38339">
    <property type="entry name" value="TRANSGLUTAMINASE DOMAIN PROTEIN"/>
    <property type="match status" value="1"/>
</dbReference>
<accession>A0A434AXC6</accession>
<dbReference type="SUPFAM" id="SSF54001">
    <property type="entry name" value="Cysteine proteinases"/>
    <property type="match status" value="1"/>
</dbReference>
<dbReference type="Pfam" id="PF01841">
    <property type="entry name" value="Transglut_core"/>
    <property type="match status" value="1"/>
</dbReference>
<dbReference type="EMBL" id="RJJX01000004">
    <property type="protein sequence ID" value="RUT79184.1"/>
    <property type="molecule type" value="Genomic_DNA"/>
</dbReference>
<feature type="domain" description="Transglutaminase-like" evidence="1">
    <location>
        <begin position="210"/>
        <end position="274"/>
    </location>
</feature>
<dbReference type="PROSITE" id="PS51257">
    <property type="entry name" value="PROKAR_LIPOPROTEIN"/>
    <property type="match status" value="1"/>
</dbReference>
<protein>
    <recommendedName>
        <fullName evidence="1">Transglutaminase-like domain-containing protein</fullName>
    </recommendedName>
</protein>
<dbReference type="RefSeq" id="WP_127342908.1">
    <property type="nucleotide sequence ID" value="NZ_RJJX01000004.1"/>
</dbReference>
<dbReference type="AlphaFoldDB" id="A0A434AXC6"/>
<sequence length="340" mass="39431">MRFLLFSIAIAFLGSCNKAPERNFEFDYKVSLKADTIKNTKIWIPIPASNAAQEINNLNIQSNIDYEIKKEEKFGNTYYFTNIKGERTKASHIHFHFTVHRKQRNTIAASGKDVTKYLLANRLVPVGGRFDSIIKTNSFRPDNMRAIYDFVQSEMQYGKPKTKDQKDHYYASLPEIIKKNITKDSVVNLYERSKLLHSEFTFGNGNSNYACDISVGNCTDFHSYFMSLARSMKVPARFHIGFSIPTEKKGKIGGYHCWADYYSKDQWIPIDISEADKSPEKSDFYFGNLDFNRVEFTHGRDLKLEDYHHGLVNFFIYPIVEEDGVVTNNYSKTFSYREIN</sequence>
<dbReference type="InterPro" id="IPR002931">
    <property type="entry name" value="Transglutaminase-like"/>
</dbReference>
<dbReference type="SMART" id="SM00460">
    <property type="entry name" value="TGc"/>
    <property type="match status" value="1"/>
</dbReference>
<gene>
    <name evidence="2" type="ORF">DLK05_05035</name>
</gene>
<comment type="caution">
    <text evidence="2">The sequence shown here is derived from an EMBL/GenBank/DDBJ whole genome shotgun (WGS) entry which is preliminary data.</text>
</comment>
<dbReference type="Proteomes" id="UP000282985">
    <property type="component" value="Unassembled WGS sequence"/>
</dbReference>
<dbReference type="InterPro" id="IPR038765">
    <property type="entry name" value="Papain-like_cys_pep_sf"/>
</dbReference>
<dbReference type="PANTHER" id="PTHR38339:SF1">
    <property type="entry name" value="TRANSGLUTAMINASE-LIKE DOMAIN-CONTAINING PROTEIN"/>
    <property type="match status" value="1"/>
</dbReference>
<proteinExistence type="predicted"/>
<evidence type="ECO:0000313" key="2">
    <source>
        <dbReference type="EMBL" id="RUT79184.1"/>
    </source>
</evidence>